<dbReference type="STRING" id="36842.SAMN02194393_03215"/>
<dbReference type="OrthoDB" id="9776196at2"/>
<dbReference type="Pfam" id="PF05949">
    <property type="entry name" value="DUF881"/>
    <property type="match status" value="1"/>
</dbReference>
<dbReference type="Proteomes" id="UP000190285">
    <property type="component" value="Unassembled WGS sequence"/>
</dbReference>
<sequence length="238" mass="26555">MKKSYSRLNIIILTIILGLLISLLIRSIEEKNVHVSLEEVRDYKQSLENEKAEIENLKSVISATKDKINNFNMTKIKDGDITKLLQEEVNEYKTLAGSTDVYGPGVIVIIDDASRELYEGENPNNVLVHNIDVLNIVNDLKAAGAEAISINNQRIISSTEIDCSGYTIEINGVDYGHPFIIKAIGEPAHLEAAINAPMAYGHDLRLVYGIFIEVNPSAYIKIPKYEGSILYKYTKSEK</sequence>
<feature type="coiled-coil region" evidence="2">
    <location>
        <begin position="37"/>
        <end position="67"/>
    </location>
</feature>
<accession>A0A1T5LSB1</accession>
<dbReference type="PANTHER" id="PTHR37313:SF2">
    <property type="entry name" value="UPF0749 PROTEIN YLXX"/>
    <property type="match status" value="1"/>
</dbReference>
<keyword evidence="2" id="KW-0175">Coiled coil</keyword>
<dbReference type="AlphaFoldDB" id="A0A1T5LSB1"/>
<dbReference type="InterPro" id="IPR010273">
    <property type="entry name" value="DUF881"/>
</dbReference>
<reference evidence="3 4" key="1">
    <citation type="submission" date="2017-02" db="EMBL/GenBank/DDBJ databases">
        <authorList>
            <person name="Peterson S.W."/>
        </authorList>
    </citation>
    <scope>NUCLEOTIDE SEQUENCE [LARGE SCALE GENOMIC DNA]</scope>
    <source>
        <strain evidence="3 4">M1</strain>
    </source>
</reference>
<dbReference type="EMBL" id="FUZT01000008">
    <property type="protein sequence ID" value="SKC78810.1"/>
    <property type="molecule type" value="Genomic_DNA"/>
</dbReference>
<organism evidence="3 4">
    <name type="scientific">Maledivibacter halophilus</name>
    <dbReference type="NCBI Taxonomy" id="36842"/>
    <lineage>
        <taxon>Bacteria</taxon>
        <taxon>Bacillati</taxon>
        <taxon>Bacillota</taxon>
        <taxon>Clostridia</taxon>
        <taxon>Peptostreptococcales</taxon>
        <taxon>Caminicellaceae</taxon>
        <taxon>Maledivibacter</taxon>
    </lineage>
</organism>
<keyword evidence="4" id="KW-1185">Reference proteome</keyword>
<protein>
    <submittedName>
        <fullName evidence="3">Uncharacterized conserved protein YlxW, UPF0749 family</fullName>
    </submittedName>
</protein>
<evidence type="ECO:0000256" key="2">
    <source>
        <dbReference type="SAM" id="Coils"/>
    </source>
</evidence>
<dbReference type="PANTHER" id="PTHR37313">
    <property type="entry name" value="UPF0749 PROTEIN RV1825"/>
    <property type="match status" value="1"/>
</dbReference>
<dbReference type="RefSeq" id="WP_079492974.1">
    <property type="nucleotide sequence ID" value="NZ_FUZT01000008.1"/>
</dbReference>
<evidence type="ECO:0000313" key="3">
    <source>
        <dbReference type="EMBL" id="SKC78810.1"/>
    </source>
</evidence>
<dbReference type="Gene3D" id="3.30.70.1880">
    <property type="entry name" value="Protein of unknown function DUF881"/>
    <property type="match status" value="1"/>
</dbReference>
<evidence type="ECO:0000313" key="4">
    <source>
        <dbReference type="Proteomes" id="UP000190285"/>
    </source>
</evidence>
<name>A0A1T5LSB1_9FIRM</name>
<gene>
    <name evidence="3" type="ORF">SAMN02194393_03215</name>
</gene>
<evidence type="ECO:0000256" key="1">
    <source>
        <dbReference type="ARBA" id="ARBA00009108"/>
    </source>
</evidence>
<comment type="similarity">
    <text evidence="1">Belongs to the UPF0749 family.</text>
</comment>
<proteinExistence type="inferred from homology"/>